<dbReference type="SUPFAM" id="SSF56796">
    <property type="entry name" value="Dehydroquinate synthase-like"/>
    <property type="match status" value="1"/>
</dbReference>
<organism evidence="3 4">
    <name type="scientific">Symbiodinium microadriaticum</name>
    <name type="common">Dinoflagellate</name>
    <name type="synonym">Zooxanthella microadriatica</name>
    <dbReference type="NCBI Taxonomy" id="2951"/>
    <lineage>
        <taxon>Eukaryota</taxon>
        <taxon>Sar</taxon>
        <taxon>Alveolata</taxon>
        <taxon>Dinophyceae</taxon>
        <taxon>Suessiales</taxon>
        <taxon>Symbiodiniaceae</taxon>
        <taxon>Symbiodinium</taxon>
    </lineage>
</organism>
<comment type="caution">
    <text evidence="3">The sequence shown here is derived from an EMBL/GenBank/DDBJ whole genome shotgun (WGS) entry which is preliminary data.</text>
</comment>
<feature type="domain" description="Alcohol dehydrogenase iron-type/glycerol dehydrogenase GldA" evidence="2">
    <location>
        <begin position="4"/>
        <end position="96"/>
    </location>
</feature>
<dbReference type="AlphaFoldDB" id="A0A1Q9CZS5"/>
<dbReference type="Gene3D" id="3.40.50.1970">
    <property type="match status" value="1"/>
</dbReference>
<dbReference type="InterPro" id="IPR001670">
    <property type="entry name" value="ADH_Fe/GldA"/>
</dbReference>
<evidence type="ECO:0000259" key="2">
    <source>
        <dbReference type="Pfam" id="PF00465"/>
    </source>
</evidence>
<evidence type="ECO:0000313" key="4">
    <source>
        <dbReference type="Proteomes" id="UP000186817"/>
    </source>
</evidence>
<reference evidence="3 4" key="1">
    <citation type="submission" date="2016-02" db="EMBL/GenBank/DDBJ databases">
        <title>Genome analysis of coral dinoflagellate symbionts highlights evolutionary adaptations to a symbiotic lifestyle.</title>
        <authorList>
            <person name="Aranda M."/>
            <person name="Li Y."/>
            <person name="Liew Y.J."/>
            <person name="Baumgarten S."/>
            <person name="Simakov O."/>
            <person name="Wilson M."/>
            <person name="Piel J."/>
            <person name="Ashoor H."/>
            <person name="Bougouffa S."/>
            <person name="Bajic V.B."/>
            <person name="Ryu T."/>
            <person name="Ravasi T."/>
            <person name="Bayer T."/>
            <person name="Micklem G."/>
            <person name="Kim H."/>
            <person name="Bhak J."/>
            <person name="Lajeunesse T.C."/>
            <person name="Voolstra C.R."/>
        </authorList>
    </citation>
    <scope>NUCLEOTIDE SEQUENCE [LARGE SCALE GENOMIC DNA]</scope>
    <source>
        <strain evidence="3 4">CCMP2467</strain>
    </source>
</reference>
<proteinExistence type="predicted"/>
<protein>
    <recommendedName>
        <fullName evidence="2">Alcohol dehydrogenase iron-type/glycerol dehydrogenase GldA domain-containing protein</fullName>
    </recommendedName>
</protein>
<gene>
    <name evidence="3" type="ORF">AK812_SmicGene30262</name>
</gene>
<dbReference type="GO" id="GO:0016491">
    <property type="term" value="F:oxidoreductase activity"/>
    <property type="evidence" value="ECO:0007669"/>
    <property type="project" value="UniProtKB-KW"/>
</dbReference>
<dbReference type="GO" id="GO:0046872">
    <property type="term" value="F:metal ion binding"/>
    <property type="evidence" value="ECO:0007669"/>
    <property type="project" value="InterPro"/>
</dbReference>
<name>A0A1Q9CZS5_SYMMI</name>
<dbReference type="EMBL" id="LSRX01000816">
    <property type="protein sequence ID" value="OLP88417.1"/>
    <property type="molecule type" value="Genomic_DNA"/>
</dbReference>
<dbReference type="Pfam" id="PF00465">
    <property type="entry name" value="Fe-ADH"/>
    <property type="match status" value="1"/>
</dbReference>
<sequence>MKPLSRVGAVAAGRGWRHCLILAKTEGNEAASVIDSLQKAGIQTNLWEPSLFYRCPTPSLVDSVTYDAASTDIDAVVGLGHGGVLDLAKAAAAIIPLVRASAQYSPIFTRPGSGSAKPGRELTELLVNGNMRGKGNAAGTNGINGALPKWPNAPVAESFLLGSDAKPRASTLLAGSSLPLLLVPTTAAIAATSGRCLLRPEGPEALVPLAIAGPGPYGVGVGLQATEVVADATVTQGQSARGTAAAMAHAISVFVDSAAASGGTVKQQQLMDDMMTGAGSNLGLAGRSGFQE</sequence>
<keyword evidence="1" id="KW-0560">Oxidoreductase</keyword>
<accession>A0A1Q9CZS5</accession>
<dbReference type="Proteomes" id="UP000186817">
    <property type="component" value="Unassembled WGS sequence"/>
</dbReference>
<keyword evidence="4" id="KW-1185">Reference proteome</keyword>
<evidence type="ECO:0000256" key="1">
    <source>
        <dbReference type="ARBA" id="ARBA00023002"/>
    </source>
</evidence>
<dbReference type="OrthoDB" id="442128at2759"/>
<evidence type="ECO:0000313" key="3">
    <source>
        <dbReference type="EMBL" id="OLP88417.1"/>
    </source>
</evidence>